<dbReference type="Proteomes" id="UP000299102">
    <property type="component" value="Unassembled WGS sequence"/>
</dbReference>
<keyword evidence="2" id="KW-1185">Reference proteome</keyword>
<name>A0A4C1X164_EUMVA</name>
<evidence type="ECO:0000313" key="2">
    <source>
        <dbReference type="Proteomes" id="UP000299102"/>
    </source>
</evidence>
<comment type="caution">
    <text evidence="1">The sequence shown here is derived from an EMBL/GenBank/DDBJ whole genome shotgun (WGS) entry which is preliminary data.</text>
</comment>
<dbReference type="EMBL" id="BGZK01000683">
    <property type="protein sequence ID" value="GBP56045.1"/>
    <property type="molecule type" value="Genomic_DNA"/>
</dbReference>
<accession>A0A4C1X164</accession>
<proteinExistence type="predicted"/>
<reference evidence="1 2" key="1">
    <citation type="journal article" date="2019" name="Commun. Biol.">
        <title>The bagworm genome reveals a unique fibroin gene that provides high tensile strength.</title>
        <authorList>
            <person name="Kono N."/>
            <person name="Nakamura H."/>
            <person name="Ohtoshi R."/>
            <person name="Tomita M."/>
            <person name="Numata K."/>
            <person name="Arakawa K."/>
        </authorList>
    </citation>
    <scope>NUCLEOTIDE SEQUENCE [LARGE SCALE GENOMIC DNA]</scope>
</reference>
<gene>
    <name evidence="1" type="ORF">EVAR_97467_1</name>
</gene>
<protein>
    <submittedName>
        <fullName evidence="1">Uncharacterized protein</fullName>
    </submittedName>
</protein>
<organism evidence="1 2">
    <name type="scientific">Eumeta variegata</name>
    <name type="common">Bagworm moth</name>
    <name type="synonym">Eumeta japonica</name>
    <dbReference type="NCBI Taxonomy" id="151549"/>
    <lineage>
        <taxon>Eukaryota</taxon>
        <taxon>Metazoa</taxon>
        <taxon>Ecdysozoa</taxon>
        <taxon>Arthropoda</taxon>
        <taxon>Hexapoda</taxon>
        <taxon>Insecta</taxon>
        <taxon>Pterygota</taxon>
        <taxon>Neoptera</taxon>
        <taxon>Endopterygota</taxon>
        <taxon>Lepidoptera</taxon>
        <taxon>Glossata</taxon>
        <taxon>Ditrysia</taxon>
        <taxon>Tineoidea</taxon>
        <taxon>Psychidae</taxon>
        <taxon>Oiketicinae</taxon>
        <taxon>Eumeta</taxon>
    </lineage>
</organism>
<evidence type="ECO:0000313" key="1">
    <source>
        <dbReference type="EMBL" id="GBP56045.1"/>
    </source>
</evidence>
<sequence length="191" mass="20683">MDPHLDTSVGRVVLGPPYAAQTQRTDPTVNGVTPAVRVQFTVDAPNEYRDRSPYNCGRSLYLRSRPSVCVCGHQGDRIEVNAAAHGDGDDSIGRVTIKNAKDVTYGRPRLISWARILGAKKVKTGLSGGRRSGLRPRHALRLKIRHSNDGVLYPSTFENTSAASRSPRCGVSDIARVGSRLQCLVPNAPSP</sequence>
<dbReference type="AlphaFoldDB" id="A0A4C1X164"/>